<feature type="compositionally biased region" description="Basic and acidic residues" evidence="1">
    <location>
        <begin position="3100"/>
        <end position="3116"/>
    </location>
</feature>
<gene>
    <name evidence="2" type="ORF">BOX15_Mlig023213g1</name>
</gene>
<feature type="compositionally biased region" description="Polar residues" evidence="1">
    <location>
        <begin position="1453"/>
        <end position="1469"/>
    </location>
</feature>
<feature type="compositionally biased region" description="Polar residues" evidence="1">
    <location>
        <begin position="1848"/>
        <end position="1867"/>
    </location>
</feature>
<accession>A0A267F6W8</accession>
<feature type="compositionally biased region" description="Polar residues" evidence="1">
    <location>
        <begin position="1739"/>
        <end position="1750"/>
    </location>
</feature>
<feature type="compositionally biased region" description="Basic and acidic residues" evidence="1">
    <location>
        <begin position="778"/>
        <end position="788"/>
    </location>
</feature>
<feature type="region of interest" description="Disordered" evidence="1">
    <location>
        <begin position="1537"/>
        <end position="1560"/>
    </location>
</feature>
<feature type="compositionally biased region" description="Polar residues" evidence="1">
    <location>
        <begin position="999"/>
        <end position="1014"/>
    </location>
</feature>
<feature type="region of interest" description="Disordered" evidence="1">
    <location>
        <begin position="669"/>
        <end position="1219"/>
    </location>
</feature>
<feature type="compositionally biased region" description="Polar residues" evidence="1">
    <location>
        <begin position="703"/>
        <end position="718"/>
    </location>
</feature>
<feature type="compositionally biased region" description="Polar residues" evidence="1">
    <location>
        <begin position="3058"/>
        <end position="3069"/>
    </location>
</feature>
<feature type="compositionally biased region" description="Low complexity" evidence="1">
    <location>
        <begin position="3241"/>
        <end position="3256"/>
    </location>
</feature>
<keyword evidence="3" id="KW-1185">Reference proteome</keyword>
<feature type="compositionally biased region" description="Basic and acidic residues" evidence="1">
    <location>
        <begin position="1971"/>
        <end position="1981"/>
    </location>
</feature>
<feature type="region of interest" description="Disordered" evidence="1">
    <location>
        <begin position="343"/>
        <end position="402"/>
    </location>
</feature>
<comment type="caution">
    <text evidence="2">The sequence shown here is derived from an EMBL/GenBank/DDBJ whole genome shotgun (WGS) entry which is preliminary data.</text>
</comment>
<dbReference type="OrthoDB" id="6162636at2759"/>
<feature type="compositionally biased region" description="Basic and acidic residues" evidence="1">
    <location>
        <begin position="2202"/>
        <end position="2220"/>
    </location>
</feature>
<feature type="compositionally biased region" description="Polar residues" evidence="1">
    <location>
        <begin position="2980"/>
        <end position="3000"/>
    </location>
</feature>
<feature type="compositionally biased region" description="Basic and acidic residues" evidence="1">
    <location>
        <begin position="3045"/>
        <end position="3057"/>
    </location>
</feature>
<feature type="compositionally biased region" description="Polar residues" evidence="1">
    <location>
        <begin position="2850"/>
        <end position="2872"/>
    </location>
</feature>
<feature type="region of interest" description="Disordered" evidence="1">
    <location>
        <begin position="422"/>
        <end position="449"/>
    </location>
</feature>
<protein>
    <submittedName>
        <fullName evidence="2">Uncharacterized protein</fullName>
    </submittedName>
</protein>
<feature type="compositionally biased region" description="Basic and acidic residues" evidence="1">
    <location>
        <begin position="383"/>
        <end position="402"/>
    </location>
</feature>
<proteinExistence type="predicted"/>
<feature type="compositionally biased region" description="Low complexity" evidence="1">
    <location>
        <begin position="354"/>
        <end position="382"/>
    </location>
</feature>
<feature type="compositionally biased region" description="Polar residues" evidence="1">
    <location>
        <begin position="2662"/>
        <end position="2686"/>
    </location>
</feature>
<feature type="region of interest" description="Disordered" evidence="1">
    <location>
        <begin position="1612"/>
        <end position="3138"/>
    </location>
</feature>
<feature type="compositionally biased region" description="Basic and acidic residues" evidence="1">
    <location>
        <begin position="1019"/>
        <end position="1034"/>
    </location>
</feature>
<feature type="compositionally biased region" description="Polar residues" evidence="1">
    <location>
        <begin position="2410"/>
        <end position="2424"/>
    </location>
</feature>
<feature type="compositionally biased region" description="Basic and acidic residues" evidence="1">
    <location>
        <begin position="719"/>
        <end position="770"/>
    </location>
</feature>
<feature type="compositionally biased region" description="Basic residues" evidence="1">
    <location>
        <begin position="124"/>
        <end position="138"/>
    </location>
</feature>
<feature type="compositionally biased region" description="Low complexity" evidence="1">
    <location>
        <begin position="874"/>
        <end position="885"/>
    </location>
</feature>
<feature type="compositionally biased region" description="Polar residues" evidence="1">
    <location>
        <begin position="2049"/>
        <end position="2076"/>
    </location>
</feature>
<feature type="compositionally biased region" description="Polar residues" evidence="1">
    <location>
        <begin position="2331"/>
        <end position="2348"/>
    </location>
</feature>
<feature type="compositionally biased region" description="Basic and acidic residues" evidence="1">
    <location>
        <begin position="1935"/>
        <end position="1949"/>
    </location>
</feature>
<feature type="compositionally biased region" description="Low complexity" evidence="1">
    <location>
        <begin position="2966"/>
        <end position="2979"/>
    </location>
</feature>
<evidence type="ECO:0000313" key="3">
    <source>
        <dbReference type="Proteomes" id="UP000215902"/>
    </source>
</evidence>
<feature type="compositionally biased region" description="Basic and acidic residues" evidence="1">
    <location>
        <begin position="475"/>
        <end position="484"/>
    </location>
</feature>
<feature type="compositionally biased region" description="Polar residues" evidence="1">
    <location>
        <begin position="2243"/>
        <end position="2311"/>
    </location>
</feature>
<feature type="region of interest" description="Disordered" evidence="1">
    <location>
        <begin position="518"/>
        <end position="582"/>
    </location>
</feature>
<dbReference type="Proteomes" id="UP000215902">
    <property type="component" value="Unassembled WGS sequence"/>
</dbReference>
<feature type="compositionally biased region" description="Basic and acidic residues" evidence="1">
    <location>
        <begin position="2098"/>
        <end position="2131"/>
    </location>
</feature>
<feature type="region of interest" description="Disordered" evidence="1">
    <location>
        <begin position="1450"/>
        <end position="1473"/>
    </location>
</feature>
<reference evidence="2 3" key="1">
    <citation type="submission" date="2017-06" db="EMBL/GenBank/DDBJ databases">
        <title>A platform for efficient transgenesis in Macrostomum lignano, a flatworm model organism for stem cell research.</title>
        <authorList>
            <person name="Berezikov E."/>
        </authorList>
    </citation>
    <scope>NUCLEOTIDE SEQUENCE [LARGE SCALE GENOMIC DNA]</scope>
    <source>
        <strain evidence="2">DV1</strain>
        <tissue evidence="2">Whole organism</tissue>
    </source>
</reference>
<feature type="region of interest" description="Disordered" evidence="1">
    <location>
        <begin position="3239"/>
        <end position="3269"/>
    </location>
</feature>
<feature type="compositionally biased region" description="Polar residues" evidence="1">
    <location>
        <begin position="2496"/>
        <end position="2508"/>
    </location>
</feature>
<feature type="compositionally biased region" description="Polar residues" evidence="1">
    <location>
        <begin position="2550"/>
        <end position="2574"/>
    </location>
</feature>
<feature type="compositionally biased region" description="Polar residues" evidence="1">
    <location>
        <begin position="2532"/>
        <end position="2542"/>
    </location>
</feature>
<feature type="compositionally biased region" description="Polar residues" evidence="1">
    <location>
        <begin position="2710"/>
        <end position="2720"/>
    </location>
</feature>
<evidence type="ECO:0000313" key="2">
    <source>
        <dbReference type="EMBL" id="PAA69453.1"/>
    </source>
</evidence>
<feature type="compositionally biased region" description="Polar residues" evidence="1">
    <location>
        <begin position="1990"/>
        <end position="2008"/>
    </location>
</feature>
<feature type="region of interest" description="Disordered" evidence="1">
    <location>
        <begin position="1495"/>
        <end position="1514"/>
    </location>
</feature>
<feature type="region of interest" description="Disordered" evidence="1">
    <location>
        <begin position="463"/>
        <end position="506"/>
    </location>
</feature>
<feature type="compositionally biased region" description="Polar residues" evidence="1">
    <location>
        <begin position="1661"/>
        <end position="1676"/>
    </location>
</feature>
<feature type="compositionally biased region" description="Polar residues" evidence="1">
    <location>
        <begin position="1500"/>
        <end position="1513"/>
    </location>
</feature>
<sequence length="3333" mass="361207">MGLKKRHSPMPTDSSRIFSSQSARRCESAYSYCSCFTSSCYGTTGAHVDSSDESSYEYLNQCASNRSTYQVDRSRQREPRLSQQLSTVSANNRQCHQGPVVSMLQCLHPAENRRTQSYDSFSSGRRRQSRQIHPRGHSRPSAQQRVQDCVGGNQTAVQIVFDSDCSRSPMCCVLKPDDEESSSEEESTEGCSGFAHKPYCFNESSDNEECDERSDGRMYRGVDRHDGRSTTTCDCCYYCSCCCSRQRDQPMEQRRHPPTMLIRRDQRVMTARSRGECAGRVGKGSLVDCRTNCYEASVCHTRRMTCVSDCPGELQQPRHRHQVDVYATCCHPDDSVAYMERNEPVDKSRRSRRYSLQQQQQEQLQDQQQQQQQLQQQQQQEQDYLRRQQHEGFDRSRRRSDDLESAALRPMFNAPWQLHQQFPGNKLRPETDNFPGTQRAGSLPNDYKRRGNHLPRDYAAAADANEGQWTNGTLADKHRPRDQFKAPTEYDGQSGQFRTGEKYGKYGSSFENWRTDTKYNKIPESQPQTGALPYDRNKAQPDYLNDRFKGTKLDPDGEKHPDRYYQRGSLGQHDRLSSKTSQKYDDVADFDKAGMPDPLRDNELVEQYGGWTDKVSVGKYSGRAEGKFADLVTDPSQGKEWNYEQWSERPSANKLGYSTEYDYRYSKLGEPNVTKRGLKRRSSLRDKSDKLPMGYIDGHEPQTDSSYGTDKYLDSTTKAGHEKDRDDKLFIDKGRDGSTEKKDDKQVYGKIPKINEEDGVHSKEPAKEIATDLALAENPRKISEEDRPVGNAQDSVQSAPDVGPKPKPVDDNVQPSSEVDTAPITKNVPVPPTDSAAEVSRPTTENQELTEDKSRDALPSDSDEYQRIEAPSDGQQGKSQQLSQQETIFDSLEGAGQTQLHKRPQRDDVAESKASDSRAEAAAAEESADKVNDGENLDLQSPKSDIKQAKPMETSGESKTSAADDVMQRDLEEKLALEKQGADHKPKVSADEFDKLPSKVSTATESTHPENSGEVNFGLDDRGIPQEKVNKDSAQRSQQPDTSPESEHLRRTDTQPTPTQETTQQLETATNITEDVPEDAGKLAKQPPDGDEPHPSRAIVDKPVDNERKPPQSSIPPGSVPTPAKIYYPPGAEQRRRSQMLDAAVSPTGIPPGTCERPLLPPGAIVEKSPDTDDRLKQHRGSVTSETCGPIYPPGAVGNRTSQLSIGSDGSRRPSIAGKRDVFNKITQMKPGYSGTEQRRSSIAEKSFKAAEKGSSTCFENGKANSTADIRSIPVIREDNDAFTAALQFNKTSQESYQRYNSLKFESEGGTLTIDKSEYVSRGSRTESFTDYQNEQTALRSPLADAGAAAQEQQLSLHKNELDRSEEPYVGSRPNSYSFSRFYGQPNSLFDNKESMTIESGSRPHSQLETTATEIGQGTAQVGKLPNESAMDSKSLGYKQIQYAHETMPGSYQLGSGAQDQTTPENHPGQQVYDRQNLGYQPSHFFKDSAPYVYEKSEKSIPSNQPASESDPISQKYAAKTVLETGVPMTEKLEYQTDNSVSGAGSGNDPAAKGENQTEQLVKRTSKIYKPELSLSELKKTPAGIAASVVSRPEHGHEIAVNVNKIGLQPAQQLSQDYSETTPAKSQNLADGSTGYIPENDALKNKSIQQPAQQAQENRQDYQQIEPTEDYQLQGQATGGSELDTKLKVGNVPGYQPAVSTPARADHQTAPEYKNVTETNERPEKQQETTEIDARTELEPSTTPDETPGSQPAIPFDKRLEYQTDATSGEGHRYKLGEASAGKPADNSGAAAVDEIERFQRRTGYQSDVTAVGRPEYQSDATTEGRPDFQSESGVHRPAIIPDERPGYQSSDSKLETQRSAPSQSGLGYQPMAETPETRPELQPEATPDGRPEYNHSIPPDGKSAYQPDATTPDGRPFYQPSATDFKGAPSATALDERPGYRKMVDTEGKLPQISITSPDGRTEYQPAATFEEKAPHHEHAASITDRSQEFQPDQQLSDSGPESQPATSMLDDGTKYQPQLQKIESGPDNLPASSSEYAPAEATYGNEPGQQEAFQTSLDENPNYQSKQLKQNGRTGYQPADNIDKVDKPVYSETDNQPDKFTNRLAEKSLPSDDTSQPDKHGIVRSESEPQQKGLSSISEERLSTPGTVSKDQFETKAVSDSRWGTPSAAEVQAPAMERYSHRAGGTDSGVVPAKSVSLARPEDQKAEINAESDSKDALQRSTATIDSSATDSRDEQLGEQLVSSDSRTIFPTSSDSRTEVVQSSEYKTPVPTSTGVKTGGQTSSEAMPVQSVRTNQTAGRETPNSFSSEANERTGSHGTDPPTGADGRTSLTSVLDSKTGLPTENSRAGLPTADHRAGLQSDGENKTDLPTLVDDRAGLPTQVDSRTDQASAVDSKPGIPTAMDGRTGQPSGEDSRTVQSTGVDGRTGQPTGVDGRTGQPTGVDGRTGQPSGVDSRTGQPTGVDGRTGVDGKTGQPSGVDDRTGQPSGVDGRTGQPSGVDSRTGQPTGVDGRTGVDGKTGQPSGVDGRTDQPSGVDSGTVQPADVDSRTGQPTGVDSRTGQPSGVDSRTGQPTGVDGRTGVDGKTGQPSGVDGRTDQPSGVDSRTVQPADVDSRTGQPTGVDGRTGVDGKTGQPSGVDGRTDQPSGVDSGTVQPADVDSRTGQPTGVDSRTGQPSGVDSRTGQPTGVDGRTGVDGKTGQPSGVDGRTDQPSGVDSRTVQPADVDSRTGQPTGVDGRTGQPSGMDSRTGQPTGVDSRTGLPAAVDNRTGLPPAVDNRTGLPPAVDNGTGFPPAVDNRTGLPAAVDNRTGLSPAVDNGTGLPPAVDNRTGLPPAADNRTGLPAAVDNRTDLSIQVDSRTGGSTAFSPSTDSKNGLGRNQPILRTAPEVKANSPIKDEDSMSPQSTTKPFGSETKTGASIGTESATRFQPASSTGLSPSTESRAGLQQDPEKRLINTRADPYNPDSGTGQTLRTELETTTPLSASDNRTGYASEFDSTTMPSRGPDGIKPQLTPVNSRTPVGLSMPTTSVDQSPEARLGQSYTGESVEKKPSELDRDQSPLSTAPPSSSRPVLHIVSDASSRSRPTSSTPGPFSSGGSDIAEQHRLVNPDRWAKSTTEDATTLSKKRPVPTEGVSRIPPLRQHVQLQPSLHQPQDFRPGSPLAQRHRAQFGIAERVLLTDEETHSDSSERCFELESKPLLVTESSNANARLNVISSSSLSDRVCTRRPYSHAVWHAVSAPVDDSTTSNSSSSSCSCSDTDDDNSTATTTTFSNRRLRRSSLLSSSPNSARQLRQLSSDRLSSDCPVCRCLALLDEFSLHQTTGCSGNCQRFSNR</sequence>
<feature type="compositionally biased region" description="Polar residues" evidence="1">
    <location>
        <begin position="3012"/>
        <end position="3031"/>
    </location>
</feature>
<feature type="compositionally biased region" description="Polar residues" evidence="1">
    <location>
        <begin position="2900"/>
        <end position="2941"/>
    </location>
</feature>
<dbReference type="EMBL" id="NIVC01001322">
    <property type="protein sequence ID" value="PAA69453.1"/>
    <property type="molecule type" value="Genomic_DNA"/>
</dbReference>
<feature type="compositionally biased region" description="Basic and acidic residues" evidence="1">
    <location>
        <begin position="1091"/>
        <end position="1110"/>
    </location>
</feature>
<feature type="compositionally biased region" description="Polar residues" evidence="1">
    <location>
        <begin position="1612"/>
        <end position="1631"/>
    </location>
</feature>
<feature type="compositionally biased region" description="Polar residues" evidence="1">
    <location>
        <begin position="2598"/>
        <end position="2608"/>
    </location>
</feature>
<feature type="compositionally biased region" description="Low complexity" evidence="1">
    <location>
        <begin position="2032"/>
        <end position="2043"/>
    </location>
</feature>
<feature type="compositionally biased region" description="Basic and acidic residues" evidence="1">
    <location>
        <begin position="905"/>
        <end position="919"/>
    </location>
</feature>
<feature type="compositionally biased region" description="Basic and acidic residues" evidence="1">
    <location>
        <begin position="1876"/>
        <end position="1894"/>
    </location>
</feature>
<feature type="compositionally biased region" description="Low complexity" evidence="1">
    <location>
        <begin position="2222"/>
        <end position="2232"/>
    </location>
</feature>
<feature type="compositionally biased region" description="Basic and acidic residues" evidence="1">
    <location>
        <begin position="572"/>
        <end position="582"/>
    </location>
</feature>
<feature type="region of interest" description="Disordered" evidence="1">
    <location>
        <begin position="114"/>
        <end position="148"/>
    </location>
</feature>
<feature type="compositionally biased region" description="Basic and acidic residues" evidence="1">
    <location>
        <begin position="535"/>
        <end position="565"/>
    </location>
</feature>
<organism evidence="2 3">
    <name type="scientific">Macrostomum lignano</name>
    <dbReference type="NCBI Taxonomy" id="282301"/>
    <lineage>
        <taxon>Eukaryota</taxon>
        <taxon>Metazoa</taxon>
        <taxon>Spiralia</taxon>
        <taxon>Lophotrochozoa</taxon>
        <taxon>Platyhelminthes</taxon>
        <taxon>Rhabditophora</taxon>
        <taxon>Macrostomorpha</taxon>
        <taxon>Macrostomida</taxon>
        <taxon>Macrostomidae</taxon>
        <taxon>Macrostomum</taxon>
    </lineage>
</organism>
<evidence type="ECO:0000256" key="1">
    <source>
        <dbReference type="SAM" id="MobiDB-lite"/>
    </source>
</evidence>
<feature type="compositionally biased region" description="Basic and acidic residues" evidence="1">
    <location>
        <begin position="1719"/>
        <end position="1738"/>
    </location>
</feature>
<feature type="compositionally biased region" description="Basic and acidic residues" evidence="1">
    <location>
        <begin position="966"/>
        <end position="997"/>
    </location>
</feature>
<feature type="compositionally biased region" description="Polar residues" evidence="1">
    <location>
        <begin position="2644"/>
        <end position="2654"/>
    </location>
</feature>
<feature type="compositionally biased region" description="Low complexity" evidence="1">
    <location>
        <begin position="1054"/>
        <end position="1070"/>
    </location>
</feature>
<feature type="compositionally biased region" description="Polar residues" evidence="1">
    <location>
        <begin position="2450"/>
        <end position="2462"/>
    </location>
</feature>
<feature type="compositionally biased region" description="Low complexity" evidence="1">
    <location>
        <begin position="3079"/>
        <end position="3097"/>
    </location>
</feature>
<feature type="compositionally biased region" description="Polar residues" evidence="1">
    <location>
        <begin position="2384"/>
        <end position="2394"/>
    </location>
</feature>
<feature type="compositionally biased region" description="Basic and acidic residues" evidence="1">
    <location>
        <begin position="2355"/>
        <end position="2379"/>
    </location>
</feature>
<name>A0A267F6W8_9PLAT</name>
<feature type="compositionally biased region" description="Polar residues" evidence="1">
    <location>
        <begin position="2740"/>
        <end position="2756"/>
    </location>
</feature>
<feature type="compositionally biased region" description="Polar residues" evidence="1">
    <location>
        <begin position="1199"/>
        <end position="1208"/>
    </location>
</feature>